<keyword evidence="4" id="KW-1185">Reference proteome</keyword>
<dbReference type="PANTHER" id="PTHR10458:SF22">
    <property type="entry name" value="PEPTIDE DEFORMYLASE"/>
    <property type="match status" value="1"/>
</dbReference>
<dbReference type="PRINTS" id="PR01576">
    <property type="entry name" value="PDEFORMYLASE"/>
</dbReference>
<dbReference type="Proteomes" id="UP000186997">
    <property type="component" value="Unassembled WGS sequence"/>
</dbReference>
<evidence type="ECO:0000313" key="4">
    <source>
        <dbReference type="Proteomes" id="UP000186997"/>
    </source>
</evidence>
<gene>
    <name evidence="2" type="primary">def</name>
    <name evidence="3" type="ORF">SAMN05421665_3231</name>
</gene>
<dbReference type="GO" id="GO:0046872">
    <property type="term" value="F:metal ion binding"/>
    <property type="evidence" value="ECO:0007669"/>
    <property type="project" value="UniProtKB-KW"/>
</dbReference>
<keyword evidence="2" id="KW-0378">Hydrolase</keyword>
<dbReference type="SUPFAM" id="SSF56420">
    <property type="entry name" value="Peptide deformylase"/>
    <property type="match status" value="1"/>
</dbReference>
<comment type="cofactor">
    <cofactor evidence="2">
        <name>Fe(2+)</name>
        <dbReference type="ChEBI" id="CHEBI:29033"/>
    </cofactor>
    <text evidence="2">Binds 1 Fe(2+) ion.</text>
</comment>
<dbReference type="EC" id="3.5.1.88" evidence="2"/>
<dbReference type="NCBIfam" id="TIGR00079">
    <property type="entry name" value="pept_deformyl"/>
    <property type="match status" value="1"/>
</dbReference>
<comment type="catalytic activity">
    <reaction evidence="2">
        <text>N-terminal N-formyl-L-methionyl-[peptide] + H2O = N-terminal L-methionyl-[peptide] + formate</text>
        <dbReference type="Rhea" id="RHEA:24420"/>
        <dbReference type="Rhea" id="RHEA-COMP:10639"/>
        <dbReference type="Rhea" id="RHEA-COMP:10640"/>
        <dbReference type="ChEBI" id="CHEBI:15377"/>
        <dbReference type="ChEBI" id="CHEBI:15740"/>
        <dbReference type="ChEBI" id="CHEBI:49298"/>
        <dbReference type="ChEBI" id="CHEBI:64731"/>
        <dbReference type="EC" id="3.5.1.88"/>
    </reaction>
</comment>
<comment type="similarity">
    <text evidence="1 2">Belongs to the polypeptide deformylase family.</text>
</comment>
<keyword evidence="2" id="KW-0479">Metal-binding</keyword>
<dbReference type="InterPro" id="IPR023635">
    <property type="entry name" value="Peptide_deformylase"/>
</dbReference>
<dbReference type="OrthoDB" id="9804313at2"/>
<dbReference type="GO" id="GO:0006412">
    <property type="term" value="P:translation"/>
    <property type="evidence" value="ECO:0007669"/>
    <property type="project" value="UniProtKB-UniRule"/>
</dbReference>
<dbReference type="PANTHER" id="PTHR10458">
    <property type="entry name" value="PEPTIDE DEFORMYLASE"/>
    <property type="match status" value="1"/>
</dbReference>
<dbReference type="NCBIfam" id="NF001159">
    <property type="entry name" value="PRK00150.1-3"/>
    <property type="match status" value="1"/>
</dbReference>
<dbReference type="HAMAP" id="MF_00163">
    <property type="entry name" value="Pep_deformylase"/>
    <property type="match status" value="1"/>
</dbReference>
<sequence length="153" mass="16787">MAVLELRFEGDPVLLETAAPVQQFDEELAGLVRDMFETMYAAPGRGLAAPQVGVSTRVFVVDTDWKDADPAPMIFINPEIANQSEDKAVGTEACLSIPGKSFDVSRPLWVELRWQDLDGVAHHGRFEAVQAICICHELDHLNGLLVTETGVLQ</sequence>
<keyword evidence="2" id="KW-0408">Iron</keyword>
<evidence type="ECO:0000256" key="1">
    <source>
        <dbReference type="ARBA" id="ARBA00010759"/>
    </source>
</evidence>
<dbReference type="InterPro" id="IPR036821">
    <property type="entry name" value="Peptide_deformylase_sf"/>
</dbReference>
<dbReference type="Pfam" id="PF01327">
    <property type="entry name" value="Pep_deformylase"/>
    <property type="match status" value="1"/>
</dbReference>
<name>A0A1R3XHD6_9RHOB</name>
<dbReference type="CDD" id="cd00487">
    <property type="entry name" value="Pep_deformylase"/>
    <property type="match status" value="1"/>
</dbReference>
<organism evidence="3 4">
    <name type="scientific">Yoonia rosea</name>
    <dbReference type="NCBI Taxonomy" id="287098"/>
    <lineage>
        <taxon>Bacteria</taxon>
        <taxon>Pseudomonadati</taxon>
        <taxon>Pseudomonadota</taxon>
        <taxon>Alphaproteobacteria</taxon>
        <taxon>Rhodobacterales</taxon>
        <taxon>Paracoccaceae</taxon>
        <taxon>Yoonia</taxon>
    </lineage>
</organism>
<dbReference type="GO" id="GO:0042586">
    <property type="term" value="F:peptide deformylase activity"/>
    <property type="evidence" value="ECO:0007669"/>
    <property type="project" value="UniProtKB-UniRule"/>
</dbReference>
<protein>
    <recommendedName>
        <fullName evidence="2">Peptide deformylase</fullName>
        <shortName evidence="2">PDF</shortName>
        <ecNumber evidence="2">3.5.1.88</ecNumber>
    </recommendedName>
    <alternativeName>
        <fullName evidence="2">Polypeptide deformylase</fullName>
    </alternativeName>
</protein>
<keyword evidence="2" id="KW-0648">Protein biosynthesis</keyword>
<dbReference type="PIRSF" id="PIRSF004749">
    <property type="entry name" value="Pep_def"/>
    <property type="match status" value="1"/>
</dbReference>
<comment type="function">
    <text evidence="2">Removes the formyl group from the N-terminal Met of newly synthesized proteins. Requires at least a dipeptide for an efficient rate of reaction. N-terminal L-methionine is a prerequisite for activity but the enzyme has broad specificity at other positions.</text>
</comment>
<reference evidence="4" key="1">
    <citation type="submission" date="2017-01" db="EMBL/GenBank/DDBJ databases">
        <authorList>
            <person name="Varghese N."/>
            <person name="Submissions S."/>
        </authorList>
    </citation>
    <scope>NUCLEOTIDE SEQUENCE [LARGE SCALE GENOMIC DNA]</scope>
    <source>
        <strain evidence="4">DSM 29591</strain>
    </source>
</reference>
<proteinExistence type="inferred from homology"/>
<feature type="binding site" evidence="2">
    <location>
        <position position="94"/>
    </location>
    <ligand>
        <name>Fe cation</name>
        <dbReference type="ChEBI" id="CHEBI:24875"/>
    </ligand>
</feature>
<dbReference type="Gene3D" id="3.90.45.10">
    <property type="entry name" value="Peptide deformylase"/>
    <property type="match status" value="1"/>
</dbReference>
<dbReference type="EMBL" id="FTPR01000003">
    <property type="protein sequence ID" value="SIT90799.1"/>
    <property type="molecule type" value="Genomic_DNA"/>
</dbReference>
<accession>A0A1R3XHD6</accession>
<evidence type="ECO:0000256" key="2">
    <source>
        <dbReference type="HAMAP-Rule" id="MF_00163"/>
    </source>
</evidence>
<feature type="binding site" evidence="2">
    <location>
        <position position="140"/>
    </location>
    <ligand>
        <name>Fe cation</name>
        <dbReference type="ChEBI" id="CHEBI:24875"/>
    </ligand>
</feature>
<evidence type="ECO:0000313" key="3">
    <source>
        <dbReference type="EMBL" id="SIT90799.1"/>
    </source>
</evidence>
<feature type="active site" evidence="2">
    <location>
        <position position="137"/>
    </location>
</feature>
<dbReference type="STRING" id="287098.SAMN05421665_3231"/>
<feature type="binding site" evidence="2">
    <location>
        <position position="136"/>
    </location>
    <ligand>
        <name>Fe cation</name>
        <dbReference type="ChEBI" id="CHEBI:24875"/>
    </ligand>
</feature>
<dbReference type="AlphaFoldDB" id="A0A1R3XHD6"/>